<gene>
    <name evidence="5" type="ORF">CLV71_115182</name>
</gene>
<evidence type="ECO:0000256" key="4">
    <source>
        <dbReference type="SAM" id="MobiDB-lite"/>
    </source>
</evidence>
<name>A0A4R7V317_9PSEU</name>
<dbReference type="UniPathway" id="UPA00148"/>
<keyword evidence="3" id="KW-0560">Oxidoreductase</keyword>
<dbReference type="GO" id="GO:0016994">
    <property type="term" value="F:precorrin-6A reductase activity"/>
    <property type="evidence" value="ECO:0007669"/>
    <property type="project" value="InterPro"/>
</dbReference>
<dbReference type="AlphaFoldDB" id="A0A4R7V317"/>
<dbReference type="GO" id="GO:0009236">
    <property type="term" value="P:cobalamin biosynthetic process"/>
    <property type="evidence" value="ECO:0007669"/>
    <property type="project" value="UniProtKB-UniPathway"/>
</dbReference>
<dbReference type="InterPro" id="IPR003723">
    <property type="entry name" value="Precorrin-6x_reduct"/>
</dbReference>
<dbReference type="Proteomes" id="UP000294927">
    <property type="component" value="Unassembled WGS sequence"/>
</dbReference>
<evidence type="ECO:0000313" key="5">
    <source>
        <dbReference type="EMBL" id="TDV43719.1"/>
    </source>
</evidence>
<dbReference type="SUPFAM" id="SSF53822">
    <property type="entry name" value="Periplasmic binding protein-like I"/>
    <property type="match status" value="1"/>
</dbReference>
<dbReference type="InterPro" id="IPR028082">
    <property type="entry name" value="Peripla_BP_I"/>
</dbReference>
<keyword evidence="6" id="KW-1185">Reference proteome</keyword>
<keyword evidence="2" id="KW-0169">Cobalamin biosynthesis</keyword>
<accession>A0A4R7V317</accession>
<feature type="region of interest" description="Disordered" evidence="4">
    <location>
        <begin position="1"/>
        <end position="20"/>
    </location>
</feature>
<comment type="pathway">
    <text evidence="1">Cofactor biosynthesis; adenosylcobalamin biosynthesis.</text>
</comment>
<evidence type="ECO:0000256" key="2">
    <source>
        <dbReference type="ARBA" id="ARBA00022573"/>
    </source>
</evidence>
<dbReference type="PANTHER" id="PTHR36925:SF1">
    <property type="entry name" value="COBALT-PRECORRIN-6A REDUCTASE"/>
    <property type="match status" value="1"/>
</dbReference>
<reference evidence="5 6" key="1">
    <citation type="submission" date="2019-03" db="EMBL/GenBank/DDBJ databases">
        <title>Genomic Encyclopedia of Archaeal and Bacterial Type Strains, Phase II (KMG-II): from individual species to whole genera.</title>
        <authorList>
            <person name="Goeker M."/>
        </authorList>
    </citation>
    <scope>NUCLEOTIDE SEQUENCE [LARGE SCALE GENOMIC DNA]</scope>
    <source>
        <strain evidence="5 6">DSM 45499</strain>
    </source>
</reference>
<dbReference type="PANTHER" id="PTHR36925">
    <property type="entry name" value="COBALT-PRECORRIN-6A REDUCTASE"/>
    <property type="match status" value="1"/>
</dbReference>
<comment type="caution">
    <text evidence="5">The sequence shown here is derived from an EMBL/GenBank/DDBJ whole genome shotgun (WGS) entry which is preliminary data.</text>
</comment>
<dbReference type="EMBL" id="SOCP01000015">
    <property type="protein sequence ID" value="TDV43719.1"/>
    <property type="molecule type" value="Genomic_DNA"/>
</dbReference>
<dbReference type="PROSITE" id="PS51014">
    <property type="entry name" value="COBK_CBIJ"/>
    <property type="match status" value="1"/>
</dbReference>
<protein>
    <submittedName>
        <fullName evidence="5">CobN/magnesium chelatase</fullName>
    </submittedName>
</protein>
<evidence type="ECO:0000313" key="6">
    <source>
        <dbReference type="Proteomes" id="UP000294927"/>
    </source>
</evidence>
<organism evidence="5 6">
    <name type="scientific">Actinophytocola oryzae</name>
    <dbReference type="NCBI Taxonomy" id="502181"/>
    <lineage>
        <taxon>Bacteria</taxon>
        <taxon>Bacillati</taxon>
        <taxon>Actinomycetota</taxon>
        <taxon>Actinomycetes</taxon>
        <taxon>Pseudonocardiales</taxon>
        <taxon>Pseudonocardiaceae</taxon>
    </lineage>
</organism>
<proteinExistence type="predicted"/>
<evidence type="ECO:0000256" key="3">
    <source>
        <dbReference type="ARBA" id="ARBA00023002"/>
    </source>
</evidence>
<sequence length="194" mass="21378">MTSLGERPFPTVGRQDLGTFTGPLSRHTPLVRVVDVPDIALPARWTLVTSRGPYHPDDERSLMTGHGVDALVTKDSGGSYTWPKIQVAGELGLPVVVVRRRASPVDVPTVSDPADAAAWVHDWMYERLAREYVLDEKNQDFMRQANPWALRGIVERLHEAAERGLWASPDPDVLAAMQSVYLSLEGDLEDGGTP</sequence>
<dbReference type="Pfam" id="PF02571">
    <property type="entry name" value="CbiJ"/>
    <property type="match status" value="1"/>
</dbReference>
<evidence type="ECO:0000256" key="1">
    <source>
        <dbReference type="ARBA" id="ARBA00004953"/>
    </source>
</evidence>